<evidence type="ECO:0000256" key="1">
    <source>
        <dbReference type="ARBA" id="ARBA00001478"/>
    </source>
</evidence>
<dbReference type="EC" id="2.4.1.21" evidence="2"/>
<reference evidence="3" key="1">
    <citation type="submission" date="2025-08" db="UniProtKB">
        <authorList>
            <consortium name="RefSeq"/>
        </authorList>
    </citation>
    <scope>IDENTIFICATION</scope>
</reference>
<dbReference type="Gene3D" id="3.40.50.2000">
    <property type="entry name" value="Glycogen Phosphorylase B"/>
    <property type="match status" value="1"/>
</dbReference>
<dbReference type="PANTHER" id="PTHR46083:SF5">
    <property type="entry name" value="STARCH SYNTHASE 3, CHLOROPLASTIC_AMYLOPLASTIC"/>
    <property type="match status" value="1"/>
</dbReference>
<dbReference type="PaxDb" id="4097-A0A1S4AYQ2"/>
<proteinExistence type="predicted"/>
<dbReference type="PANTHER" id="PTHR46083">
    <property type="match status" value="1"/>
</dbReference>
<protein>
    <recommendedName>
        <fullName evidence="2">starch synthase</fullName>
        <ecNumber evidence="2">2.4.1.21</ecNumber>
    </recommendedName>
</protein>
<dbReference type="KEGG" id="nta:107802750"/>
<dbReference type="AlphaFoldDB" id="A0A1S4AYQ2"/>
<dbReference type="SMR" id="A0A1S4AYQ2"/>
<evidence type="ECO:0000256" key="2">
    <source>
        <dbReference type="ARBA" id="ARBA00012588"/>
    </source>
</evidence>
<name>A0A1S4AYQ2_TOBAC</name>
<comment type="catalytic activity">
    <reaction evidence="1">
        <text>[(1-&gt;4)-alpha-D-glucosyl](n) + ADP-alpha-D-glucose = [(1-&gt;4)-alpha-D-glucosyl](n+1) + ADP + H(+)</text>
        <dbReference type="Rhea" id="RHEA:18189"/>
        <dbReference type="Rhea" id="RHEA-COMP:9584"/>
        <dbReference type="Rhea" id="RHEA-COMP:9587"/>
        <dbReference type="ChEBI" id="CHEBI:15378"/>
        <dbReference type="ChEBI" id="CHEBI:15444"/>
        <dbReference type="ChEBI" id="CHEBI:57498"/>
        <dbReference type="ChEBI" id="CHEBI:456216"/>
        <dbReference type="EC" id="2.4.1.21"/>
    </reaction>
</comment>
<accession>A0A1S4AYQ2</accession>
<dbReference type="GO" id="GO:0009011">
    <property type="term" value="F:alpha-1,4-glucan glucosyltransferase (ADP-glucose donor) activity"/>
    <property type="evidence" value="ECO:0007669"/>
    <property type="project" value="UniProtKB-EC"/>
</dbReference>
<evidence type="ECO:0000313" key="3">
    <source>
        <dbReference type="RefSeq" id="XP_016481796.1"/>
    </source>
</evidence>
<sequence>MDVDSATGGLYDTVFDVDRDKERAQQCGLELNGFSFDGADAAGVDYALNRIIWVMLLKMVAECQFDLNVNVKNYWIIRMSNIHDTI</sequence>
<dbReference type="RefSeq" id="XP_016481796.1">
    <property type="nucleotide sequence ID" value="XM_016626310.1"/>
</dbReference>
<organism evidence="3">
    <name type="scientific">Nicotiana tabacum</name>
    <name type="common">Common tobacco</name>
    <dbReference type="NCBI Taxonomy" id="4097"/>
    <lineage>
        <taxon>Eukaryota</taxon>
        <taxon>Viridiplantae</taxon>
        <taxon>Streptophyta</taxon>
        <taxon>Embryophyta</taxon>
        <taxon>Tracheophyta</taxon>
        <taxon>Spermatophyta</taxon>
        <taxon>Magnoliopsida</taxon>
        <taxon>eudicotyledons</taxon>
        <taxon>Gunneridae</taxon>
        <taxon>Pentapetalae</taxon>
        <taxon>asterids</taxon>
        <taxon>lamiids</taxon>
        <taxon>Solanales</taxon>
        <taxon>Solanaceae</taxon>
        <taxon>Nicotianoideae</taxon>
        <taxon>Nicotianeae</taxon>
        <taxon>Nicotiana</taxon>
    </lineage>
</organism>
<dbReference type="STRING" id="4097.A0A1S4AYQ2"/>
<dbReference type="OrthoDB" id="2018403at2759"/>
<gene>
    <name evidence="3" type="primary">LOC107802750</name>
</gene>